<dbReference type="PANTHER" id="PTHR31649">
    <property type="entry name" value="AGAP009604-PA"/>
    <property type="match status" value="1"/>
</dbReference>
<accession>A0A6J2K462</accession>
<dbReference type="SMR" id="A0A6J2K462"/>
<dbReference type="Proteomes" id="UP000504629">
    <property type="component" value="Unplaced"/>
</dbReference>
<reference evidence="2" key="1">
    <citation type="submission" date="2025-08" db="UniProtKB">
        <authorList>
            <consortium name="RefSeq"/>
        </authorList>
    </citation>
    <scope>IDENTIFICATION</scope>
    <source>
        <tissue evidence="2">Silk gland</tissue>
    </source>
</reference>
<dbReference type="AlphaFoldDB" id="A0A6J2K462"/>
<dbReference type="PANTHER" id="PTHR31649:SF1">
    <property type="entry name" value="FARNESOIC ACID O-METHYL TRANSFERASE DOMAIN-CONTAINING PROTEIN"/>
    <property type="match status" value="1"/>
</dbReference>
<protein>
    <submittedName>
        <fullName evidence="2">Cell death-inducing p53-target protein 1-like</fullName>
    </submittedName>
</protein>
<organism evidence="1 2">
    <name type="scientific">Bombyx mandarina</name>
    <name type="common">Wild silk moth</name>
    <name type="synonym">Wild silkworm</name>
    <dbReference type="NCBI Taxonomy" id="7092"/>
    <lineage>
        <taxon>Eukaryota</taxon>
        <taxon>Metazoa</taxon>
        <taxon>Ecdysozoa</taxon>
        <taxon>Arthropoda</taxon>
        <taxon>Hexapoda</taxon>
        <taxon>Insecta</taxon>
        <taxon>Pterygota</taxon>
        <taxon>Neoptera</taxon>
        <taxon>Endopterygota</taxon>
        <taxon>Lepidoptera</taxon>
        <taxon>Glossata</taxon>
        <taxon>Ditrysia</taxon>
        <taxon>Bombycoidea</taxon>
        <taxon>Bombycidae</taxon>
        <taxon>Bombycinae</taxon>
        <taxon>Bombyx</taxon>
    </lineage>
</organism>
<dbReference type="GeneID" id="114248123"/>
<proteinExistence type="predicted"/>
<dbReference type="Pfam" id="PF11901">
    <property type="entry name" value="DM9"/>
    <property type="match status" value="1"/>
</dbReference>
<evidence type="ECO:0000313" key="2">
    <source>
        <dbReference type="RefSeq" id="XP_028037051.1"/>
    </source>
</evidence>
<name>A0A6J2K462_BOMMA</name>
<dbReference type="OrthoDB" id="2142040at2759"/>
<gene>
    <name evidence="2" type="primary">LOC114248123</name>
</gene>
<dbReference type="InterPro" id="IPR006616">
    <property type="entry name" value="DM9_repeat"/>
</dbReference>
<dbReference type="SMART" id="SM00696">
    <property type="entry name" value="DM9"/>
    <property type="match status" value="2"/>
</dbReference>
<keyword evidence="1" id="KW-1185">Reference proteome</keyword>
<dbReference type="KEGG" id="bman:114248123"/>
<sequence>MSQYSGGPPPYYPPPPAPHWPHPPPHPGAHPPPPGPYVPPNPHHPYPYYVPGTVMVPVPVPMPPMSGAPDQGQPTYITNYIYHGESSNVDQVSVVDHPGEYDWVATTATTASSLTGRAVVGGHEGWDGSPLWVIRAWHMGDMIPGKLSVRHNAASIMYNGKEIPVQNIEVLCARPEDLRWVSASNGSVPPGAVLGGRTASGETLYVGRARYQLSVTPGKVHPSHKTCYIGFGGTEVALKMYDVLCRVS</sequence>
<evidence type="ECO:0000313" key="1">
    <source>
        <dbReference type="Proteomes" id="UP000504629"/>
    </source>
</evidence>
<dbReference type="RefSeq" id="XP_028037051.1">
    <property type="nucleotide sequence ID" value="XM_028181250.1"/>
</dbReference>